<dbReference type="EMBL" id="SLXT01000017">
    <property type="protein sequence ID" value="TCP63582.1"/>
    <property type="molecule type" value="Genomic_DNA"/>
</dbReference>
<comment type="caution">
    <text evidence="1">The sequence shown here is derived from an EMBL/GenBank/DDBJ whole genome shotgun (WGS) entry which is preliminary data.</text>
</comment>
<keyword evidence="2" id="KW-1185">Reference proteome</keyword>
<reference evidence="1 2" key="1">
    <citation type="submission" date="2019-03" db="EMBL/GenBank/DDBJ databases">
        <title>Genomic Encyclopedia of Type Strains, Phase IV (KMG-IV): sequencing the most valuable type-strain genomes for metagenomic binning, comparative biology and taxonomic classification.</title>
        <authorList>
            <person name="Goeker M."/>
        </authorList>
    </citation>
    <scope>NUCLEOTIDE SEQUENCE [LARGE SCALE GENOMIC DNA]</scope>
    <source>
        <strain evidence="1 2">DSM 11170</strain>
    </source>
</reference>
<dbReference type="Proteomes" id="UP000294813">
    <property type="component" value="Unassembled WGS sequence"/>
</dbReference>
<gene>
    <name evidence="1" type="ORF">EDD73_1177</name>
</gene>
<proteinExistence type="predicted"/>
<evidence type="ECO:0000313" key="2">
    <source>
        <dbReference type="Proteomes" id="UP000294813"/>
    </source>
</evidence>
<accession>A0A4R2RIG6</accession>
<name>A0A4R2RIG6_9FIRM</name>
<dbReference type="AlphaFoldDB" id="A0A4R2RIG6"/>
<protein>
    <submittedName>
        <fullName evidence="1">Uncharacterized protein</fullName>
    </submittedName>
</protein>
<evidence type="ECO:0000313" key="1">
    <source>
        <dbReference type="EMBL" id="TCP63582.1"/>
    </source>
</evidence>
<dbReference type="RefSeq" id="WP_264672922.1">
    <property type="nucleotide sequence ID" value="NZ_JAOQNU010000016.1"/>
</dbReference>
<organism evidence="1 2">
    <name type="scientific">Heliophilum fasciatum</name>
    <dbReference type="NCBI Taxonomy" id="35700"/>
    <lineage>
        <taxon>Bacteria</taxon>
        <taxon>Bacillati</taxon>
        <taxon>Bacillota</taxon>
        <taxon>Clostridia</taxon>
        <taxon>Eubacteriales</taxon>
        <taxon>Heliobacteriaceae</taxon>
        <taxon>Heliophilum</taxon>
    </lineage>
</organism>
<sequence length="44" mass="4924">MNRWSGISPANREYPPVPTHQYCCQTGISVMIETTLAAPLREGF</sequence>